<protein>
    <submittedName>
        <fullName evidence="1">Uncharacterized protein</fullName>
    </submittedName>
</protein>
<gene>
    <name evidence="1" type="ORF">PIB30_089932</name>
</gene>
<dbReference type="EMBL" id="JASCZI010182949">
    <property type="protein sequence ID" value="MED6188857.1"/>
    <property type="molecule type" value="Genomic_DNA"/>
</dbReference>
<feature type="non-terminal residue" evidence="1">
    <location>
        <position position="84"/>
    </location>
</feature>
<reference evidence="1 2" key="1">
    <citation type="journal article" date="2023" name="Plants (Basel)">
        <title>Bridging the Gap: Combining Genomics and Transcriptomics Approaches to Understand Stylosanthes scabra, an Orphan Legume from the Brazilian Caatinga.</title>
        <authorList>
            <person name="Ferreira-Neto J.R.C."/>
            <person name="da Silva M.D."/>
            <person name="Binneck E."/>
            <person name="de Melo N.F."/>
            <person name="da Silva R.H."/>
            <person name="de Melo A.L.T.M."/>
            <person name="Pandolfi V."/>
            <person name="Bustamante F.O."/>
            <person name="Brasileiro-Vidal A.C."/>
            <person name="Benko-Iseppon A.M."/>
        </authorList>
    </citation>
    <scope>NUCLEOTIDE SEQUENCE [LARGE SCALE GENOMIC DNA]</scope>
    <source>
        <tissue evidence="1">Leaves</tissue>
    </source>
</reference>
<dbReference type="Proteomes" id="UP001341840">
    <property type="component" value="Unassembled WGS sequence"/>
</dbReference>
<organism evidence="1 2">
    <name type="scientific">Stylosanthes scabra</name>
    <dbReference type="NCBI Taxonomy" id="79078"/>
    <lineage>
        <taxon>Eukaryota</taxon>
        <taxon>Viridiplantae</taxon>
        <taxon>Streptophyta</taxon>
        <taxon>Embryophyta</taxon>
        <taxon>Tracheophyta</taxon>
        <taxon>Spermatophyta</taxon>
        <taxon>Magnoliopsida</taxon>
        <taxon>eudicotyledons</taxon>
        <taxon>Gunneridae</taxon>
        <taxon>Pentapetalae</taxon>
        <taxon>rosids</taxon>
        <taxon>fabids</taxon>
        <taxon>Fabales</taxon>
        <taxon>Fabaceae</taxon>
        <taxon>Papilionoideae</taxon>
        <taxon>50 kb inversion clade</taxon>
        <taxon>dalbergioids sensu lato</taxon>
        <taxon>Dalbergieae</taxon>
        <taxon>Pterocarpus clade</taxon>
        <taxon>Stylosanthes</taxon>
    </lineage>
</organism>
<proteinExistence type="predicted"/>
<accession>A0ABU6WSJ7</accession>
<comment type="caution">
    <text evidence="1">The sequence shown here is derived from an EMBL/GenBank/DDBJ whole genome shotgun (WGS) entry which is preliminary data.</text>
</comment>
<evidence type="ECO:0000313" key="2">
    <source>
        <dbReference type="Proteomes" id="UP001341840"/>
    </source>
</evidence>
<sequence length="84" mass="9100">MIDASSGGALMNKTPEEAWELIETVADANQHYKTRATNKGVYEVTPSKSTVLAKSLVDITSLLKEIKEGHQSPPTLLKCQPDSS</sequence>
<name>A0ABU6WSJ7_9FABA</name>
<keyword evidence="2" id="KW-1185">Reference proteome</keyword>
<evidence type="ECO:0000313" key="1">
    <source>
        <dbReference type="EMBL" id="MED6188857.1"/>
    </source>
</evidence>